<dbReference type="EMBL" id="BMAV01007173">
    <property type="protein sequence ID" value="GFY49817.1"/>
    <property type="molecule type" value="Genomic_DNA"/>
</dbReference>
<organism evidence="1 2">
    <name type="scientific">Trichonephila inaurata madagascariensis</name>
    <dbReference type="NCBI Taxonomy" id="2747483"/>
    <lineage>
        <taxon>Eukaryota</taxon>
        <taxon>Metazoa</taxon>
        <taxon>Ecdysozoa</taxon>
        <taxon>Arthropoda</taxon>
        <taxon>Chelicerata</taxon>
        <taxon>Arachnida</taxon>
        <taxon>Araneae</taxon>
        <taxon>Araneomorphae</taxon>
        <taxon>Entelegynae</taxon>
        <taxon>Araneoidea</taxon>
        <taxon>Nephilidae</taxon>
        <taxon>Trichonephila</taxon>
        <taxon>Trichonephila inaurata</taxon>
    </lineage>
</organism>
<keyword evidence="2" id="KW-1185">Reference proteome</keyword>
<comment type="caution">
    <text evidence="1">The sequence shown here is derived from an EMBL/GenBank/DDBJ whole genome shotgun (WGS) entry which is preliminary data.</text>
</comment>
<sequence length="74" mass="8436">MHVKNEWFHAPITKTEVQDGPGMEKAVAVEFPRESQRTQVCAGQSLCREKSYFPEINLLNESYVEVSAPIKRQA</sequence>
<reference evidence="1" key="1">
    <citation type="submission" date="2020-08" db="EMBL/GenBank/DDBJ databases">
        <title>Multicomponent nature underlies the extraordinary mechanical properties of spider dragline silk.</title>
        <authorList>
            <person name="Kono N."/>
            <person name="Nakamura H."/>
            <person name="Mori M."/>
            <person name="Yoshida Y."/>
            <person name="Ohtoshi R."/>
            <person name="Malay A.D."/>
            <person name="Moran D.A.P."/>
            <person name="Tomita M."/>
            <person name="Numata K."/>
            <person name="Arakawa K."/>
        </authorList>
    </citation>
    <scope>NUCLEOTIDE SEQUENCE</scope>
</reference>
<proteinExistence type="predicted"/>
<dbReference type="AlphaFoldDB" id="A0A8X7C0Y2"/>
<accession>A0A8X7C0Y2</accession>
<dbReference type="Proteomes" id="UP000886998">
    <property type="component" value="Unassembled WGS sequence"/>
</dbReference>
<protein>
    <submittedName>
        <fullName evidence="1">Uncharacterized protein</fullName>
    </submittedName>
</protein>
<evidence type="ECO:0000313" key="2">
    <source>
        <dbReference type="Proteomes" id="UP000886998"/>
    </source>
</evidence>
<name>A0A8X7C0Y2_9ARAC</name>
<evidence type="ECO:0000313" key="1">
    <source>
        <dbReference type="EMBL" id="GFY49817.1"/>
    </source>
</evidence>
<gene>
    <name evidence="1" type="ORF">TNIN_319701</name>
</gene>